<keyword evidence="1 4" id="KW-0808">Transferase</keyword>
<protein>
    <submittedName>
        <fullName evidence="4">GNAT family N-acetyltransferase</fullName>
    </submittedName>
</protein>
<sequence>MLRPATVADFSFVYDLYFLPENNPYLLYEPMSKDAFEPIFAAQLNEGVKYIFDINGHAVGMVKISGYTHRMAHIAYIGAVAIHPKYAGHGLGLQLMHDTIHFCKSLGYTRLELDVDDDNPKAKRLYEKAGFETEGLLRNYSNRAAAGQLVHNYRMGILL</sequence>
<keyword evidence="2" id="KW-0012">Acyltransferase</keyword>
<evidence type="ECO:0000256" key="2">
    <source>
        <dbReference type="ARBA" id="ARBA00023315"/>
    </source>
</evidence>
<dbReference type="GO" id="GO:0016747">
    <property type="term" value="F:acyltransferase activity, transferring groups other than amino-acyl groups"/>
    <property type="evidence" value="ECO:0007669"/>
    <property type="project" value="InterPro"/>
</dbReference>
<dbReference type="Gene3D" id="3.40.630.30">
    <property type="match status" value="1"/>
</dbReference>
<dbReference type="CDD" id="cd04301">
    <property type="entry name" value="NAT_SF"/>
    <property type="match status" value="1"/>
</dbReference>
<dbReference type="InterPro" id="IPR000182">
    <property type="entry name" value="GNAT_dom"/>
</dbReference>
<evidence type="ECO:0000259" key="3">
    <source>
        <dbReference type="PROSITE" id="PS51186"/>
    </source>
</evidence>
<gene>
    <name evidence="4" type="ORF">GLV81_17190</name>
</gene>
<dbReference type="PROSITE" id="PS51186">
    <property type="entry name" value="GNAT"/>
    <property type="match status" value="1"/>
</dbReference>
<dbReference type="KEGG" id="fls:GLV81_17190"/>
<accession>A0A6I6G9X7</accession>
<feature type="domain" description="N-acetyltransferase" evidence="3">
    <location>
        <begin position="1"/>
        <end position="159"/>
    </location>
</feature>
<proteinExistence type="predicted"/>
<dbReference type="Pfam" id="PF00583">
    <property type="entry name" value="Acetyltransf_1"/>
    <property type="match status" value="1"/>
</dbReference>
<keyword evidence="5" id="KW-1185">Reference proteome</keyword>
<name>A0A6I6G9X7_9BACT</name>
<dbReference type="RefSeq" id="WP_157479988.1">
    <property type="nucleotide sequence ID" value="NZ_CP046566.1"/>
</dbReference>
<dbReference type="AlphaFoldDB" id="A0A6I6G9X7"/>
<dbReference type="Proteomes" id="UP000426027">
    <property type="component" value="Chromosome"/>
</dbReference>
<dbReference type="EMBL" id="CP046566">
    <property type="protein sequence ID" value="QGW29616.1"/>
    <property type="molecule type" value="Genomic_DNA"/>
</dbReference>
<organism evidence="4 5">
    <name type="scientific">Phnomibacter ginsenosidimutans</name>
    <dbReference type="NCBI Taxonomy" id="2676868"/>
    <lineage>
        <taxon>Bacteria</taxon>
        <taxon>Pseudomonadati</taxon>
        <taxon>Bacteroidota</taxon>
        <taxon>Chitinophagia</taxon>
        <taxon>Chitinophagales</taxon>
        <taxon>Chitinophagaceae</taxon>
        <taxon>Phnomibacter</taxon>
    </lineage>
</organism>
<evidence type="ECO:0000313" key="4">
    <source>
        <dbReference type="EMBL" id="QGW29616.1"/>
    </source>
</evidence>
<dbReference type="PANTHER" id="PTHR43420">
    <property type="entry name" value="ACETYLTRANSFERASE"/>
    <property type="match status" value="1"/>
</dbReference>
<evidence type="ECO:0000256" key="1">
    <source>
        <dbReference type="ARBA" id="ARBA00022679"/>
    </source>
</evidence>
<reference evidence="4 5" key="1">
    <citation type="submission" date="2019-11" db="EMBL/GenBank/DDBJ databases">
        <authorList>
            <person name="Im W.T."/>
        </authorList>
    </citation>
    <scope>NUCLEOTIDE SEQUENCE [LARGE SCALE GENOMIC DNA]</scope>
    <source>
        <strain evidence="4 5">SB-02</strain>
    </source>
</reference>
<dbReference type="InterPro" id="IPR050680">
    <property type="entry name" value="YpeA/RimI_acetyltransf"/>
</dbReference>
<dbReference type="InterPro" id="IPR016181">
    <property type="entry name" value="Acyl_CoA_acyltransferase"/>
</dbReference>
<dbReference type="SUPFAM" id="SSF55729">
    <property type="entry name" value="Acyl-CoA N-acyltransferases (Nat)"/>
    <property type="match status" value="1"/>
</dbReference>
<evidence type="ECO:0000313" key="5">
    <source>
        <dbReference type="Proteomes" id="UP000426027"/>
    </source>
</evidence>